<keyword evidence="6 11" id="KW-0547">Nucleotide-binding</keyword>
<evidence type="ECO:0000256" key="11">
    <source>
        <dbReference type="HAMAP-Rule" id="MF_01497"/>
    </source>
</evidence>
<protein>
    <recommendedName>
        <fullName evidence="11">Stress response kinase A</fullName>
        <ecNumber evidence="11">2.7.11.1</ecNumber>
    </recommendedName>
    <alternativeName>
        <fullName evidence="11">Serine/threonine-protein kinase SrkA</fullName>
    </alternativeName>
</protein>
<evidence type="ECO:0000256" key="4">
    <source>
        <dbReference type="ARBA" id="ARBA00022679"/>
    </source>
</evidence>
<dbReference type="PANTHER" id="PTHR39573:SF1">
    <property type="entry name" value="STRESS RESPONSE KINASE A"/>
    <property type="match status" value="1"/>
</dbReference>
<evidence type="ECO:0000313" key="14">
    <source>
        <dbReference type="Proteomes" id="UP000194003"/>
    </source>
</evidence>
<dbReference type="GO" id="GO:0106310">
    <property type="term" value="F:protein serine kinase activity"/>
    <property type="evidence" value="ECO:0007669"/>
    <property type="project" value="RHEA"/>
</dbReference>
<name>A0A1Y2K2A3_9PROT</name>
<keyword evidence="8 11" id="KW-0067">ATP-binding</keyword>
<keyword evidence="3 11" id="KW-0597">Phosphoprotein</keyword>
<feature type="binding site" evidence="11">
    <location>
        <position position="257"/>
    </location>
    <ligand>
        <name>Mg(2+)</name>
        <dbReference type="ChEBI" id="CHEBI:18420"/>
    </ligand>
</feature>
<feature type="binding site" evidence="11">
    <location>
        <position position="270"/>
    </location>
    <ligand>
        <name>Mg(2+)</name>
        <dbReference type="ChEBI" id="CHEBI:18420"/>
    </ligand>
</feature>
<dbReference type="GO" id="GO:0005737">
    <property type="term" value="C:cytoplasm"/>
    <property type="evidence" value="ECO:0007669"/>
    <property type="project" value="UniProtKB-SubCell"/>
</dbReference>
<dbReference type="NCBIfam" id="NF008738">
    <property type="entry name" value="PRK11768.1"/>
    <property type="match status" value="1"/>
</dbReference>
<dbReference type="Gene3D" id="1.10.510.10">
    <property type="entry name" value="Transferase(Phosphotransferase) domain 1"/>
    <property type="match status" value="1"/>
</dbReference>
<comment type="similarity">
    <text evidence="11">Belongs to the SrkA/RdoA protein kinase family.</text>
</comment>
<dbReference type="InterPro" id="IPR002575">
    <property type="entry name" value="Aminoglycoside_PTrfase"/>
</dbReference>
<dbReference type="Gene3D" id="3.30.200.70">
    <property type="match status" value="1"/>
</dbReference>
<evidence type="ECO:0000313" key="13">
    <source>
        <dbReference type="EMBL" id="OSM02160.1"/>
    </source>
</evidence>
<evidence type="ECO:0000256" key="1">
    <source>
        <dbReference type="ARBA" id="ARBA00022490"/>
    </source>
</evidence>
<evidence type="ECO:0000256" key="8">
    <source>
        <dbReference type="ARBA" id="ARBA00022840"/>
    </source>
</evidence>
<dbReference type="GO" id="GO:0005524">
    <property type="term" value="F:ATP binding"/>
    <property type="evidence" value="ECO:0007669"/>
    <property type="project" value="UniProtKB-UniRule"/>
</dbReference>
<feature type="active site" evidence="11">
    <location>
        <position position="270"/>
    </location>
</feature>
<accession>A0A1Y2K2A3</accession>
<keyword evidence="9 11" id="KW-0460">Magnesium</keyword>
<comment type="subunit">
    <text evidence="11">Monomer.</text>
</comment>
<evidence type="ECO:0000256" key="3">
    <source>
        <dbReference type="ARBA" id="ARBA00022553"/>
    </source>
</evidence>
<dbReference type="GO" id="GO:0004674">
    <property type="term" value="F:protein serine/threonine kinase activity"/>
    <property type="evidence" value="ECO:0007669"/>
    <property type="project" value="UniProtKB-UniRule"/>
</dbReference>
<reference evidence="13 14" key="1">
    <citation type="journal article" date="2016" name="BMC Genomics">
        <title>Combined genomic and structural analyses of a cultured magnetotactic bacterium reveals its niche adaptation to a dynamic environment.</title>
        <authorList>
            <person name="Araujo A.C."/>
            <person name="Morillo V."/>
            <person name="Cypriano J."/>
            <person name="Teixeira L.C."/>
            <person name="Leao P."/>
            <person name="Lyra S."/>
            <person name="Almeida L.G."/>
            <person name="Bazylinski D.A."/>
            <person name="Vasconcellos A.T."/>
            <person name="Abreu F."/>
            <person name="Lins U."/>
        </authorList>
    </citation>
    <scope>NUCLEOTIDE SEQUENCE [LARGE SCALE GENOMIC DNA]</scope>
    <source>
        <strain evidence="13 14">IT-1</strain>
    </source>
</reference>
<evidence type="ECO:0000256" key="10">
    <source>
        <dbReference type="ARBA" id="ARBA00023016"/>
    </source>
</evidence>
<dbReference type="EMBL" id="LVJN01000020">
    <property type="protein sequence ID" value="OSM02160.1"/>
    <property type="molecule type" value="Genomic_DNA"/>
</dbReference>
<proteinExistence type="inferred from homology"/>
<dbReference type="InterPro" id="IPR011009">
    <property type="entry name" value="Kinase-like_dom_sf"/>
</dbReference>
<feature type="active site" description="Proton acceptor" evidence="11">
    <location>
        <position position="252"/>
    </location>
</feature>
<dbReference type="Gene3D" id="1.20.1270.170">
    <property type="match status" value="1"/>
</dbReference>
<comment type="function">
    <text evidence="11">A protein kinase that phosphorylates Ser and Thr residues. Probably acts to suppress the effects of stress linked to accumulation of reactive oxygen species. Probably involved in the extracytoplasmic stress response.</text>
</comment>
<dbReference type="HAMAP" id="MF_01497">
    <property type="entry name" value="SrkA_kinase"/>
    <property type="match status" value="1"/>
</dbReference>
<keyword evidence="10 11" id="KW-0346">Stress response</keyword>
<dbReference type="STRING" id="1434232.MAIT1_02260"/>
<evidence type="ECO:0000256" key="6">
    <source>
        <dbReference type="ARBA" id="ARBA00022741"/>
    </source>
</evidence>
<feature type="domain" description="Aminoglycoside phosphotransferase" evidence="12">
    <location>
        <begin position="83"/>
        <end position="312"/>
    </location>
</feature>
<organism evidence="13 14">
    <name type="scientific">Magnetofaba australis IT-1</name>
    <dbReference type="NCBI Taxonomy" id="1434232"/>
    <lineage>
        <taxon>Bacteria</taxon>
        <taxon>Pseudomonadati</taxon>
        <taxon>Pseudomonadota</taxon>
        <taxon>Magnetococcia</taxon>
        <taxon>Magnetococcales</taxon>
        <taxon>Magnetococcaceae</taxon>
        <taxon>Magnetofaba</taxon>
    </lineage>
</organism>
<keyword evidence="5 11" id="KW-0479">Metal-binding</keyword>
<keyword evidence="7 11" id="KW-0418">Kinase</keyword>
<sequence length="379" mass="43229">MNHSFAGKTIIATAQIRIHFDEPRNADATLIEYLATVSHRAIGGHVMDAFDETAFFLELGPDQILNAVEAAGFPCTGHLLALNSYENRVYQVGVEERGMLVAKFYRPGRWSDEQILEEHLFTQQMAELEIPAVPPMADDEGRTLLKHGPFRFALYPRVGGRAPDLESPDHLRRLGAFLGRLHQLGAAEKFAHRPALTPQSFGVDSAQFLLASEHIPDSLRSVYQGLTEDLLGRIERQWKLAEGFKPIRLHGDFHVGNILWDEYEGPRVVDFDDARSGPAIQDIWLCLSGDRQTQADQFCDLLEGYSRFHDLDPREMHLIEALRTLRMLHHMAWIGKRWADPAFPRCFPWFDDPLQWETHILGLREQAALMEEQPLPWPL</sequence>
<dbReference type="PANTHER" id="PTHR39573">
    <property type="entry name" value="STRESS RESPONSE KINASE A"/>
    <property type="match status" value="1"/>
</dbReference>
<comment type="caution">
    <text evidence="13">The sequence shown here is derived from an EMBL/GenBank/DDBJ whole genome shotgun (WGS) entry which is preliminary data.</text>
</comment>
<evidence type="ECO:0000256" key="2">
    <source>
        <dbReference type="ARBA" id="ARBA00022527"/>
    </source>
</evidence>
<feature type="site" description="ATP" evidence="11">
    <location>
        <position position="84"/>
    </location>
</feature>
<dbReference type="InterPro" id="IPR032882">
    <property type="entry name" value="SrkA/RdoA"/>
</dbReference>
<dbReference type="EC" id="2.7.11.1" evidence="11"/>
<comment type="subcellular location">
    <subcellularLocation>
        <location evidence="11">Cytoplasm</location>
    </subcellularLocation>
</comment>
<keyword evidence="4 11" id="KW-0808">Transferase</keyword>
<keyword evidence="2 11" id="KW-0723">Serine/threonine-protein kinase</keyword>
<evidence type="ECO:0000256" key="7">
    <source>
        <dbReference type="ARBA" id="ARBA00022777"/>
    </source>
</evidence>
<dbReference type="AlphaFoldDB" id="A0A1Y2K2A3"/>
<dbReference type="Proteomes" id="UP000194003">
    <property type="component" value="Unassembled WGS sequence"/>
</dbReference>
<gene>
    <name evidence="11" type="primary">srkA</name>
    <name evidence="13" type="ORF">MAIT1_02260</name>
</gene>
<dbReference type="GO" id="GO:0000287">
    <property type="term" value="F:magnesium ion binding"/>
    <property type="evidence" value="ECO:0007669"/>
    <property type="project" value="UniProtKB-UniRule"/>
</dbReference>
<evidence type="ECO:0000259" key="12">
    <source>
        <dbReference type="Pfam" id="PF01636"/>
    </source>
</evidence>
<comment type="catalytic activity">
    <reaction evidence="11">
        <text>L-seryl-[protein] + ATP = O-phospho-L-seryl-[protein] + ADP + H(+)</text>
        <dbReference type="Rhea" id="RHEA:17989"/>
        <dbReference type="Rhea" id="RHEA-COMP:9863"/>
        <dbReference type="Rhea" id="RHEA-COMP:11604"/>
        <dbReference type="ChEBI" id="CHEBI:15378"/>
        <dbReference type="ChEBI" id="CHEBI:29999"/>
        <dbReference type="ChEBI" id="CHEBI:30616"/>
        <dbReference type="ChEBI" id="CHEBI:83421"/>
        <dbReference type="ChEBI" id="CHEBI:456216"/>
        <dbReference type="EC" id="2.7.11.1"/>
    </reaction>
</comment>
<keyword evidence="1 11" id="KW-0963">Cytoplasm</keyword>
<dbReference type="Pfam" id="PF01636">
    <property type="entry name" value="APH"/>
    <property type="match status" value="1"/>
</dbReference>
<keyword evidence="14" id="KW-1185">Reference proteome</keyword>
<comment type="cofactor">
    <cofactor evidence="11">
        <name>Mg(2+)</name>
        <dbReference type="ChEBI" id="CHEBI:18420"/>
    </cofactor>
</comment>
<evidence type="ECO:0000256" key="9">
    <source>
        <dbReference type="ARBA" id="ARBA00022842"/>
    </source>
</evidence>
<dbReference type="SUPFAM" id="SSF56112">
    <property type="entry name" value="Protein kinase-like (PK-like)"/>
    <property type="match status" value="1"/>
</dbReference>
<evidence type="ECO:0000256" key="5">
    <source>
        <dbReference type="ARBA" id="ARBA00022723"/>
    </source>
</evidence>
<comment type="catalytic activity">
    <reaction evidence="11">
        <text>L-threonyl-[protein] + ATP = O-phospho-L-threonyl-[protein] + ADP + H(+)</text>
        <dbReference type="Rhea" id="RHEA:46608"/>
        <dbReference type="Rhea" id="RHEA-COMP:11060"/>
        <dbReference type="Rhea" id="RHEA-COMP:11605"/>
        <dbReference type="ChEBI" id="CHEBI:15378"/>
        <dbReference type="ChEBI" id="CHEBI:30013"/>
        <dbReference type="ChEBI" id="CHEBI:30616"/>
        <dbReference type="ChEBI" id="CHEBI:61977"/>
        <dbReference type="ChEBI" id="CHEBI:456216"/>
        <dbReference type="EC" id="2.7.11.1"/>
    </reaction>
</comment>